<feature type="transmembrane region" description="Helical" evidence="2">
    <location>
        <begin position="25"/>
        <end position="43"/>
    </location>
</feature>
<evidence type="ECO:0000256" key="1">
    <source>
        <dbReference type="SAM" id="MobiDB-lite"/>
    </source>
</evidence>
<comment type="caution">
    <text evidence="3">The sequence shown here is derived from an EMBL/GenBank/DDBJ whole genome shotgun (WGS) entry which is preliminary data.</text>
</comment>
<gene>
    <name evidence="3" type="ORF">DM01DRAFT_1337458</name>
</gene>
<reference evidence="3 4" key="1">
    <citation type="submission" date="2016-07" db="EMBL/GenBank/DDBJ databases">
        <title>Pervasive Adenine N6-methylation of Active Genes in Fungi.</title>
        <authorList>
            <consortium name="DOE Joint Genome Institute"/>
            <person name="Mondo S.J."/>
            <person name="Dannebaum R.O."/>
            <person name="Kuo R.C."/>
            <person name="Labutti K."/>
            <person name="Haridas S."/>
            <person name="Kuo A."/>
            <person name="Salamov A."/>
            <person name="Ahrendt S.R."/>
            <person name="Lipzen A."/>
            <person name="Sullivan W."/>
            <person name="Andreopoulos W.B."/>
            <person name="Clum A."/>
            <person name="Lindquist E."/>
            <person name="Daum C."/>
            <person name="Ramamoorthy G.K."/>
            <person name="Gryganskyi A."/>
            <person name="Culley D."/>
            <person name="Magnuson J.K."/>
            <person name="James T.Y."/>
            <person name="O'Malley M.A."/>
            <person name="Stajich J.E."/>
            <person name="Spatafora J.W."/>
            <person name="Visel A."/>
            <person name="Grigoriev I.V."/>
        </authorList>
    </citation>
    <scope>NUCLEOTIDE SEQUENCE [LARGE SCALE GENOMIC DNA]</scope>
    <source>
        <strain evidence="3 4">NRRL 3301</strain>
    </source>
</reference>
<accession>A0A1X2GDW1</accession>
<dbReference type="InterPro" id="IPR022127">
    <property type="entry name" value="STIMATE/YPL162C"/>
</dbReference>
<dbReference type="OrthoDB" id="431202at2759"/>
<protein>
    <recommendedName>
        <fullName evidence="5">Vacuolar membrane protein</fullName>
    </recommendedName>
</protein>
<keyword evidence="2" id="KW-0812">Transmembrane</keyword>
<evidence type="ECO:0000313" key="3">
    <source>
        <dbReference type="EMBL" id="ORX50860.1"/>
    </source>
</evidence>
<feature type="transmembrane region" description="Helical" evidence="2">
    <location>
        <begin position="195"/>
        <end position="216"/>
    </location>
</feature>
<dbReference type="STRING" id="101127.A0A1X2GDW1"/>
<organism evidence="3 4">
    <name type="scientific">Hesseltinella vesiculosa</name>
    <dbReference type="NCBI Taxonomy" id="101127"/>
    <lineage>
        <taxon>Eukaryota</taxon>
        <taxon>Fungi</taxon>
        <taxon>Fungi incertae sedis</taxon>
        <taxon>Mucoromycota</taxon>
        <taxon>Mucoromycotina</taxon>
        <taxon>Mucoromycetes</taxon>
        <taxon>Mucorales</taxon>
        <taxon>Cunninghamellaceae</taxon>
        <taxon>Hesseltinella</taxon>
    </lineage>
</organism>
<keyword evidence="4" id="KW-1185">Reference proteome</keyword>
<evidence type="ECO:0008006" key="5">
    <source>
        <dbReference type="Google" id="ProtNLM"/>
    </source>
</evidence>
<sequence length="321" mass="36763">MLPLKRDPTQDSPPQTGQCELMDSFGIFIQLCLAAAAFSTLLIKRHREKPRRPLRIWFLDVSKQLVGSILIHTLNVVAAYFFGNPPEDGEVSNPCVWYLLNILIDCTVGVAILWVFLLGFRYLTDQILQWQGFRSGVYGDPPLSQQIKPWLKQLAVYTLSLMLMKTMVVLLFRLCPWLESVGDWMLDWTSTNYKLQVAFVMLIFPLVMNIVQFWIIDTIVKHKDKAQIRLHRHDEETDTDTLLMQGQQDRPMDTPHSPTLAASSPLHEPLKPFSRKRSDDEVPLLAHAHAAPTDVFTIDDEAEDLDVDDDKYELRSKNGSS</sequence>
<evidence type="ECO:0000256" key="2">
    <source>
        <dbReference type="SAM" id="Phobius"/>
    </source>
</evidence>
<dbReference type="PANTHER" id="PTHR31735:SF1">
    <property type="entry name" value="VACUOLAR MEMBRANE PROTEIN YPL162C"/>
    <property type="match status" value="1"/>
</dbReference>
<dbReference type="EMBL" id="MCGT01000022">
    <property type="protein sequence ID" value="ORX50860.1"/>
    <property type="molecule type" value="Genomic_DNA"/>
</dbReference>
<dbReference type="Proteomes" id="UP000242146">
    <property type="component" value="Unassembled WGS sequence"/>
</dbReference>
<dbReference type="Pfam" id="PF12400">
    <property type="entry name" value="STIMATE"/>
    <property type="match status" value="1"/>
</dbReference>
<dbReference type="GO" id="GO:0016020">
    <property type="term" value="C:membrane"/>
    <property type="evidence" value="ECO:0007669"/>
    <property type="project" value="TreeGrafter"/>
</dbReference>
<keyword evidence="2" id="KW-0472">Membrane</keyword>
<feature type="transmembrane region" description="Helical" evidence="2">
    <location>
        <begin position="64"/>
        <end position="82"/>
    </location>
</feature>
<keyword evidence="2" id="KW-1133">Transmembrane helix</keyword>
<feature type="transmembrane region" description="Helical" evidence="2">
    <location>
        <begin position="154"/>
        <end position="175"/>
    </location>
</feature>
<feature type="region of interest" description="Disordered" evidence="1">
    <location>
        <begin position="247"/>
        <end position="281"/>
    </location>
</feature>
<dbReference type="PANTHER" id="PTHR31735">
    <property type="entry name" value="VACUOLAR MEMBRANE PROTEIN YPL162C"/>
    <property type="match status" value="1"/>
</dbReference>
<proteinExistence type="predicted"/>
<feature type="transmembrane region" description="Helical" evidence="2">
    <location>
        <begin position="102"/>
        <end position="124"/>
    </location>
</feature>
<name>A0A1X2GDW1_9FUNG</name>
<evidence type="ECO:0000313" key="4">
    <source>
        <dbReference type="Proteomes" id="UP000242146"/>
    </source>
</evidence>
<dbReference type="AlphaFoldDB" id="A0A1X2GDW1"/>